<dbReference type="SFLD" id="SFLDS00003">
    <property type="entry name" value="Haloacid_Dehalogenase"/>
    <property type="match status" value="1"/>
</dbReference>
<dbReference type="SUPFAM" id="SSF56784">
    <property type="entry name" value="HAD-like"/>
    <property type="match status" value="1"/>
</dbReference>
<keyword evidence="18" id="KW-1185">Reference proteome</keyword>
<dbReference type="InterPro" id="IPR023214">
    <property type="entry name" value="HAD_sf"/>
</dbReference>
<evidence type="ECO:0000256" key="8">
    <source>
        <dbReference type="ARBA" id="ARBA00022796"/>
    </source>
</evidence>
<dbReference type="GO" id="GO:0005524">
    <property type="term" value="F:ATP binding"/>
    <property type="evidence" value="ECO:0007669"/>
    <property type="project" value="UniProtKB-UniRule"/>
</dbReference>
<dbReference type="OMA" id="PNSWISG"/>
<dbReference type="InterPro" id="IPR023299">
    <property type="entry name" value="ATPase_P-typ_cyto_dom_N"/>
</dbReference>
<dbReference type="Proteomes" id="UP001142055">
    <property type="component" value="Chromosome 1"/>
</dbReference>
<evidence type="ECO:0000256" key="1">
    <source>
        <dbReference type="ARBA" id="ARBA00004166"/>
    </source>
</evidence>
<evidence type="ECO:0000256" key="14">
    <source>
        <dbReference type="ARBA" id="ARBA00023136"/>
    </source>
</evidence>
<evidence type="ECO:0000256" key="13">
    <source>
        <dbReference type="ARBA" id="ARBA00023065"/>
    </source>
</evidence>
<evidence type="ECO:0000313" key="17">
    <source>
        <dbReference type="EMBL" id="KAJ6225100.1"/>
    </source>
</evidence>
<dbReference type="CDD" id="cd02094">
    <property type="entry name" value="P-type_ATPase_Cu-like"/>
    <property type="match status" value="1"/>
</dbReference>
<dbReference type="InterPro" id="IPR023298">
    <property type="entry name" value="ATPase_P-typ_TM_dom_sf"/>
</dbReference>
<dbReference type="InterPro" id="IPR027256">
    <property type="entry name" value="P-typ_ATPase_IB"/>
</dbReference>
<dbReference type="NCBIfam" id="TIGR00003">
    <property type="entry name" value="copper ion binding protein"/>
    <property type="match status" value="1"/>
</dbReference>
<dbReference type="PROSITE" id="PS00154">
    <property type="entry name" value="ATPASE_E1_E2"/>
    <property type="match status" value="1"/>
</dbReference>
<dbReference type="InterPro" id="IPR044492">
    <property type="entry name" value="P_typ_ATPase_HD_dom"/>
</dbReference>
<dbReference type="SFLD" id="SFLDF00027">
    <property type="entry name" value="p-type_atpase"/>
    <property type="match status" value="1"/>
</dbReference>
<protein>
    <recommendedName>
        <fullName evidence="2">P-type Cu(+) transporter</fullName>
        <ecNumber evidence="2">7.2.2.8</ecNumber>
    </recommendedName>
</protein>
<evidence type="ECO:0000256" key="4">
    <source>
        <dbReference type="ARBA" id="ARBA00022692"/>
    </source>
</evidence>
<name>A0A9Q0RSV9_BLOTA</name>
<evidence type="ECO:0000256" key="5">
    <source>
        <dbReference type="ARBA" id="ARBA00022723"/>
    </source>
</evidence>
<dbReference type="PRINTS" id="PR00119">
    <property type="entry name" value="CATATPASE"/>
</dbReference>
<evidence type="ECO:0000259" key="16">
    <source>
        <dbReference type="PROSITE" id="PS50846"/>
    </source>
</evidence>
<keyword evidence="3" id="KW-0813">Transport</keyword>
<evidence type="ECO:0000313" key="18">
    <source>
        <dbReference type="Proteomes" id="UP001142055"/>
    </source>
</evidence>
<dbReference type="NCBIfam" id="TIGR01494">
    <property type="entry name" value="ATPase_P-type"/>
    <property type="match status" value="2"/>
</dbReference>
<dbReference type="InterPro" id="IPR059000">
    <property type="entry name" value="ATPase_P-type_domA"/>
</dbReference>
<dbReference type="EMBL" id="JAPWDV010000001">
    <property type="protein sequence ID" value="KAJ6225100.1"/>
    <property type="molecule type" value="Genomic_DNA"/>
</dbReference>
<dbReference type="InterPro" id="IPR006122">
    <property type="entry name" value="HMA_Cu_ion-bd"/>
</dbReference>
<dbReference type="InterPro" id="IPR008250">
    <property type="entry name" value="ATPase_P-typ_transduc_dom_A_sf"/>
</dbReference>
<feature type="domain" description="HMA" evidence="16">
    <location>
        <begin position="117"/>
        <end position="183"/>
    </location>
</feature>
<dbReference type="GO" id="GO:0140581">
    <property type="term" value="F:P-type monovalent copper transporter activity"/>
    <property type="evidence" value="ECO:0007669"/>
    <property type="project" value="UniProtKB-EC"/>
</dbReference>
<dbReference type="EC" id="7.2.2.8" evidence="2"/>
<comment type="similarity">
    <text evidence="15">Belongs to the cation transport ATPase (P-type) (TC 3.A.3) family. Type IB subfamily.</text>
</comment>
<dbReference type="SFLD" id="SFLDG00002">
    <property type="entry name" value="C1.7:_P-type_atpase_like"/>
    <property type="match status" value="1"/>
</dbReference>
<keyword evidence="5 15" id="KW-0479">Metal-binding</keyword>
<dbReference type="SUPFAM" id="SSF81653">
    <property type="entry name" value="Calcium ATPase, transduction domain A"/>
    <property type="match status" value="1"/>
</dbReference>
<dbReference type="Gene3D" id="3.40.50.1000">
    <property type="entry name" value="HAD superfamily/HAD-like"/>
    <property type="match status" value="1"/>
</dbReference>
<dbReference type="Pfam" id="PF00403">
    <property type="entry name" value="HMA"/>
    <property type="match status" value="2"/>
</dbReference>
<dbReference type="Gene3D" id="3.30.70.100">
    <property type="match status" value="3"/>
</dbReference>
<dbReference type="PRINTS" id="PR00942">
    <property type="entry name" value="CUATPASEI"/>
</dbReference>
<dbReference type="InterPro" id="IPR017969">
    <property type="entry name" value="Heavy-metal-associated_CS"/>
</dbReference>
<dbReference type="InterPro" id="IPR036412">
    <property type="entry name" value="HAD-like_sf"/>
</dbReference>
<keyword evidence="7 15" id="KW-0547">Nucleotide-binding</keyword>
<dbReference type="GO" id="GO:0016020">
    <property type="term" value="C:membrane"/>
    <property type="evidence" value="ECO:0007669"/>
    <property type="project" value="UniProtKB-SubCell"/>
</dbReference>
<feature type="transmembrane region" description="Helical" evidence="15">
    <location>
        <begin position="995"/>
        <end position="1017"/>
    </location>
</feature>
<keyword evidence="6" id="KW-0677">Repeat</keyword>
<keyword evidence="10" id="KW-1278">Translocase</keyword>
<evidence type="ECO:0000256" key="12">
    <source>
        <dbReference type="ARBA" id="ARBA00023008"/>
    </source>
</evidence>
<dbReference type="PROSITE" id="PS50846">
    <property type="entry name" value="HMA_2"/>
    <property type="match status" value="2"/>
</dbReference>
<dbReference type="CDD" id="cd00371">
    <property type="entry name" value="HMA"/>
    <property type="match status" value="2"/>
</dbReference>
<evidence type="ECO:0000256" key="7">
    <source>
        <dbReference type="ARBA" id="ARBA00022741"/>
    </source>
</evidence>
<comment type="caution">
    <text evidence="17">The sequence shown here is derived from an EMBL/GenBank/DDBJ whole genome shotgun (WGS) entry which is preliminary data.</text>
</comment>
<dbReference type="PANTHER" id="PTHR46594:SF4">
    <property type="entry name" value="P-TYPE CATION-TRANSPORTING ATPASE"/>
    <property type="match status" value="1"/>
</dbReference>
<evidence type="ECO:0000256" key="3">
    <source>
        <dbReference type="ARBA" id="ARBA00022448"/>
    </source>
</evidence>
<dbReference type="InterPro" id="IPR006121">
    <property type="entry name" value="HMA_dom"/>
</dbReference>
<keyword evidence="13" id="KW-0406">Ion transport</keyword>
<dbReference type="PANTHER" id="PTHR46594">
    <property type="entry name" value="P-TYPE CATION-TRANSPORTING ATPASE"/>
    <property type="match status" value="1"/>
</dbReference>
<evidence type="ECO:0000256" key="10">
    <source>
        <dbReference type="ARBA" id="ARBA00022967"/>
    </source>
</evidence>
<dbReference type="SUPFAM" id="SSF81665">
    <property type="entry name" value="Calcium ATPase, transmembrane domain M"/>
    <property type="match status" value="1"/>
</dbReference>
<gene>
    <name evidence="17" type="ORF">RDWZM_003645</name>
</gene>
<feature type="transmembrane region" description="Helical" evidence="15">
    <location>
        <begin position="365"/>
        <end position="387"/>
    </location>
</feature>
<dbReference type="SUPFAM" id="SSF55008">
    <property type="entry name" value="HMA, heavy metal-associated domain"/>
    <property type="match status" value="3"/>
</dbReference>
<dbReference type="FunFam" id="3.30.70.100:FF:000001">
    <property type="entry name" value="ATPase copper transporting beta"/>
    <property type="match status" value="1"/>
</dbReference>
<sequence length="1146" mass="126845">MAENLNEIKLKIPGITCGNCVKKIKNHLKDKFADSIEQFPDNNELAIDVDLSEKILTIKLKENFDGIGQSIVDSIELLDPVKYKCTFISNQNSNSVTLSRTGSNHSLSKKSIDIVKRKCYLNVSGMTCSSCVATIENRLNTVNGIYEAVVALMACRAEVHYDPAKINPEQIAELIEDMGFNASVINMGPNDSNQQSEIMLDIVGITGPNCWNHIQMTIKDLPGIVTIQSKEDVGKVVINYYADQIGPRKIVDTINELGFSAFPCNADIIKNASDPMLEEIAKWKSSFLFSLIFGIPTIVAMFYFGHFWPSTTMSDMTNDCCVIPGVNWENLILFIFATPVQFYGGRYFYIQAYKALKNGYANMDVLIMLATTIAYIYSVAIVLYFMVTGAKQSPMTFFDTPPMLLVFISLGRWLEHTARHKTSESLSHLMSMQPTEVTLVEVEKRITSNNEISIIMIKSEREISIDLVEKGDYLRVRPGERIPVDGKVIDGNAMVNESLVTGESLPTNKNPGSSLLAGSIVQNGVLIMVATNIGRNTTLSQIVQMVQEAQATKAPIQQLADKVSAFFVPFVVLISIISLVVWLVIGSQFYDLITALNPHFYRNMPRTEVIIQFAFQIALSVLTISCPCALGLATPTAVMVGTGIGALNGILIKGSEALENAQKVTSVIFDKTGTLTVGKPSVTNLRFLCKLSPSPTSRDLIRKIITLIGMTESNSDHPIAISVQNYVRSVLKMGKDSSFGNCENINSESGLGICCYIKSESVDSLISSFDHEQLNDKQFDISIRNVSFGKFLSNDSYGDDFTLDKDWFETKGFKVLIGNRKLMHNHNIHIDDEINEEMVTFESNGETVFLVAINSRIICLLSVADTIKPEAPLVVYTLRKRFGLNVILLTGDNAMSAYSVAKKVGIRRVFAEVLPTHKVEKVRQMQAAGNVVAMVGDGINDSPALAQANIGIAIANGTDVAIEAADVVLIHNNLLDVCATIDLSRKTVRRIRLNFLFAIVYNMVAIPLAAGIFIYFGLVLQPWMGSAAMVFSSLSVVISSLLLRTYRKPSKSQLETIEYFRMIENAQHDSKRTESMASLDQMSLHCADNLTEGYGVRRPSQIKRPIVMRRSSQMDETDDNSLKIRLLKSSKTKEIKNIDMHFVSKL</sequence>
<evidence type="ECO:0000256" key="6">
    <source>
        <dbReference type="ARBA" id="ARBA00022737"/>
    </source>
</evidence>
<dbReference type="GO" id="GO:0005507">
    <property type="term" value="F:copper ion binding"/>
    <property type="evidence" value="ECO:0007669"/>
    <property type="project" value="InterPro"/>
</dbReference>
<comment type="subcellular location">
    <subcellularLocation>
        <location evidence="1">Golgi apparatus</location>
        <location evidence="1">trans-Golgi network membrane</location>
        <topology evidence="1">Multi-pass membrane protein</topology>
    </subcellularLocation>
    <subcellularLocation>
        <location evidence="15">Membrane</location>
    </subcellularLocation>
</comment>
<dbReference type="GO" id="GO:0016887">
    <property type="term" value="F:ATP hydrolysis activity"/>
    <property type="evidence" value="ECO:0007669"/>
    <property type="project" value="InterPro"/>
</dbReference>
<feature type="transmembrane region" description="Helical" evidence="15">
    <location>
        <begin position="286"/>
        <end position="305"/>
    </location>
</feature>
<dbReference type="InterPro" id="IPR001757">
    <property type="entry name" value="P_typ_ATPase"/>
</dbReference>
<keyword evidence="11 15" id="KW-1133">Transmembrane helix</keyword>
<dbReference type="InterPro" id="IPR018303">
    <property type="entry name" value="ATPase_P-typ_P_site"/>
</dbReference>
<accession>A0A9Q0RSV9</accession>
<reference evidence="17" key="1">
    <citation type="submission" date="2022-12" db="EMBL/GenBank/DDBJ databases">
        <title>Genome assemblies of Blomia tropicalis.</title>
        <authorList>
            <person name="Cui Y."/>
        </authorList>
    </citation>
    <scope>NUCLEOTIDE SEQUENCE</scope>
    <source>
        <tissue evidence="17">Adult mites</tissue>
    </source>
</reference>
<evidence type="ECO:0000256" key="2">
    <source>
        <dbReference type="ARBA" id="ARBA00012517"/>
    </source>
</evidence>
<keyword evidence="12" id="KW-0186">Copper</keyword>
<dbReference type="Pfam" id="PF00122">
    <property type="entry name" value="E1-E2_ATPase"/>
    <property type="match status" value="1"/>
</dbReference>
<organism evidence="17 18">
    <name type="scientific">Blomia tropicalis</name>
    <name type="common">Mite</name>
    <dbReference type="NCBI Taxonomy" id="40697"/>
    <lineage>
        <taxon>Eukaryota</taxon>
        <taxon>Metazoa</taxon>
        <taxon>Ecdysozoa</taxon>
        <taxon>Arthropoda</taxon>
        <taxon>Chelicerata</taxon>
        <taxon>Arachnida</taxon>
        <taxon>Acari</taxon>
        <taxon>Acariformes</taxon>
        <taxon>Sarcoptiformes</taxon>
        <taxon>Astigmata</taxon>
        <taxon>Glycyphagoidea</taxon>
        <taxon>Echimyopodidae</taxon>
        <taxon>Blomia</taxon>
    </lineage>
</organism>
<dbReference type="PROSITE" id="PS01047">
    <property type="entry name" value="HMA_1"/>
    <property type="match status" value="1"/>
</dbReference>
<dbReference type="GO" id="GO:0005802">
    <property type="term" value="C:trans-Golgi network"/>
    <property type="evidence" value="ECO:0007669"/>
    <property type="project" value="UniProtKB-ARBA"/>
</dbReference>
<feature type="transmembrane region" description="Helical" evidence="15">
    <location>
        <begin position="1023"/>
        <end position="1043"/>
    </location>
</feature>
<proteinExistence type="inferred from homology"/>
<dbReference type="NCBIfam" id="TIGR01525">
    <property type="entry name" value="ATPase-IB_hvy"/>
    <property type="match status" value="1"/>
</dbReference>
<keyword evidence="8" id="KW-0187">Copper transport</keyword>
<feature type="transmembrane region" description="Helical" evidence="15">
    <location>
        <begin position="325"/>
        <end position="344"/>
    </location>
</feature>
<dbReference type="FunFam" id="2.70.150.10:FF:000002">
    <property type="entry name" value="Copper-transporting ATPase 1, putative"/>
    <property type="match status" value="1"/>
</dbReference>
<dbReference type="InterPro" id="IPR036163">
    <property type="entry name" value="HMA_dom_sf"/>
</dbReference>
<feature type="transmembrane region" description="Helical" evidence="15">
    <location>
        <begin position="566"/>
        <end position="590"/>
    </location>
</feature>
<keyword evidence="14 15" id="KW-0472">Membrane</keyword>
<dbReference type="Pfam" id="PF00702">
    <property type="entry name" value="Hydrolase"/>
    <property type="match status" value="1"/>
</dbReference>
<feature type="transmembrane region" description="Helical" evidence="15">
    <location>
        <begin position="610"/>
        <end position="633"/>
    </location>
</feature>
<evidence type="ECO:0000256" key="11">
    <source>
        <dbReference type="ARBA" id="ARBA00022989"/>
    </source>
</evidence>
<evidence type="ECO:0000256" key="9">
    <source>
        <dbReference type="ARBA" id="ARBA00022840"/>
    </source>
</evidence>
<dbReference type="Gene3D" id="3.40.1110.10">
    <property type="entry name" value="Calcium-transporting ATPase, cytoplasmic domain N"/>
    <property type="match status" value="1"/>
</dbReference>
<dbReference type="AlphaFoldDB" id="A0A9Q0RSV9"/>
<evidence type="ECO:0000256" key="15">
    <source>
        <dbReference type="RuleBase" id="RU362081"/>
    </source>
</evidence>
<keyword evidence="4 15" id="KW-0812">Transmembrane</keyword>
<dbReference type="Gene3D" id="2.70.150.10">
    <property type="entry name" value="Calcium-transporting ATPase, cytoplasmic transduction domain A"/>
    <property type="match status" value="1"/>
</dbReference>
<dbReference type="FunFam" id="3.40.50.1000:FF:000144">
    <property type="entry name" value="copper-transporting ATPase 1 isoform X2"/>
    <property type="match status" value="1"/>
</dbReference>
<feature type="domain" description="HMA" evidence="16">
    <location>
        <begin position="196"/>
        <end position="262"/>
    </location>
</feature>
<keyword evidence="9 15" id="KW-0067">ATP-binding</keyword>